<organism evidence="1 2">
    <name type="scientific">Puccinia striiformis f. sp. tritici PST-78</name>
    <dbReference type="NCBI Taxonomy" id="1165861"/>
    <lineage>
        <taxon>Eukaryota</taxon>
        <taxon>Fungi</taxon>
        <taxon>Dikarya</taxon>
        <taxon>Basidiomycota</taxon>
        <taxon>Pucciniomycotina</taxon>
        <taxon>Pucciniomycetes</taxon>
        <taxon>Pucciniales</taxon>
        <taxon>Pucciniaceae</taxon>
        <taxon>Puccinia</taxon>
    </lineage>
</organism>
<dbReference type="AlphaFoldDB" id="A0A0L0VGB4"/>
<proteinExistence type="predicted"/>
<accession>A0A0L0VGB4</accession>
<evidence type="ECO:0000313" key="1">
    <source>
        <dbReference type="EMBL" id="KNE98337.1"/>
    </source>
</evidence>
<protein>
    <submittedName>
        <fullName evidence="1">Uncharacterized protein</fullName>
    </submittedName>
</protein>
<dbReference type="EMBL" id="AJIL01000058">
    <property type="protein sequence ID" value="KNE98337.1"/>
    <property type="molecule type" value="Genomic_DNA"/>
</dbReference>
<sequence>MSTYRQIHTVSTQISQIKQLCTLLDTFIAMWSIINLPYKYKNCGELLLKKCQIKKKSPTIKEVVKEVRSFMQQNTQAAETSKALATSQRAPNPGYVYNGPKCSPGYHNPKTVHKAKECSQLKLKPTKEKKPVKALLASLQQNNSVYILNSGATTSIFMSASAFPLYNGINNHVYLHCLH</sequence>
<name>A0A0L0VGB4_9BASI</name>
<comment type="caution">
    <text evidence="1">The sequence shown here is derived from an EMBL/GenBank/DDBJ whole genome shotgun (WGS) entry which is preliminary data.</text>
</comment>
<gene>
    <name evidence="1" type="ORF">PSTG_08413</name>
</gene>
<dbReference type="Proteomes" id="UP000054564">
    <property type="component" value="Unassembled WGS sequence"/>
</dbReference>
<evidence type="ECO:0000313" key="2">
    <source>
        <dbReference type="Proteomes" id="UP000054564"/>
    </source>
</evidence>
<keyword evidence="2" id="KW-1185">Reference proteome</keyword>
<reference evidence="2" key="1">
    <citation type="submission" date="2014-03" db="EMBL/GenBank/DDBJ databases">
        <title>The Genome Sequence of Puccinia striiformis f. sp. tritici PST-78.</title>
        <authorList>
            <consortium name="The Broad Institute Genome Sequencing Platform"/>
            <person name="Cuomo C."/>
            <person name="Hulbert S."/>
            <person name="Chen X."/>
            <person name="Walker B."/>
            <person name="Young S.K."/>
            <person name="Zeng Q."/>
            <person name="Gargeya S."/>
            <person name="Fitzgerald M."/>
            <person name="Haas B."/>
            <person name="Abouelleil A."/>
            <person name="Alvarado L."/>
            <person name="Arachchi H.M."/>
            <person name="Berlin A.M."/>
            <person name="Chapman S.B."/>
            <person name="Goldberg J."/>
            <person name="Griggs A."/>
            <person name="Gujja S."/>
            <person name="Hansen M."/>
            <person name="Howarth C."/>
            <person name="Imamovic A."/>
            <person name="Larimer J."/>
            <person name="McCowan C."/>
            <person name="Montmayeur A."/>
            <person name="Murphy C."/>
            <person name="Neiman D."/>
            <person name="Pearson M."/>
            <person name="Priest M."/>
            <person name="Roberts A."/>
            <person name="Saif S."/>
            <person name="Shea T."/>
            <person name="Sisk P."/>
            <person name="Sykes S."/>
            <person name="Wortman J."/>
            <person name="Nusbaum C."/>
            <person name="Birren B."/>
        </authorList>
    </citation>
    <scope>NUCLEOTIDE SEQUENCE [LARGE SCALE GENOMIC DNA]</scope>
    <source>
        <strain evidence="2">race PST-78</strain>
    </source>
</reference>